<gene>
    <name evidence="3" type="ORF">Sradi_3305400</name>
</gene>
<dbReference type="Pfam" id="PF03732">
    <property type="entry name" value="Retrotrans_gag"/>
    <property type="match status" value="1"/>
</dbReference>
<name>A0AAW2R1E3_SESRA</name>
<feature type="compositionally biased region" description="Basic and acidic residues" evidence="1">
    <location>
        <begin position="15"/>
        <end position="39"/>
    </location>
</feature>
<feature type="region of interest" description="Disordered" evidence="1">
    <location>
        <begin position="224"/>
        <end position="285"/>
    </location>
</feature>
<feature type="compositionally biased region" description="Basic and acidic residues" evidence="1">
    <location>
        <begin position="276"/>
        <end position="285"/>
    </location>
</feature>
<reference evidence="3" key="1">
    <citation type="submission" date="2020-06" db="EMBL/GenBank/DDBJ databases">
        <authorList>
            <person name="Li T."/>
            <person name="Hu X."/>
            <person name="Zhang T."/>
            <person name="Song X."/>
            <person name="Zhang H."/>
            <person name="Dai N."/>
            <person name="Sheng W."/>
            <person name="Hou X."/>
            <person name="Wei L."/>
        </authorList>
    </citation>
    <scope>NUCLEOTIDE SEQUENCE</scope>
    <source>
        <strain evidence="3">G02</strain>
        <tissue evidence="3">Leaf</tissue>
    </source>
</reference>
<feature type="region of interest" description="Disordered" evidence="1">
    <location>
        <begin position="1"/>
        <end position="44"/>
    </location>
</feature>
<feature type="compositionally biased region" description="Basic and acidic residues" evidence="1">
    <location>
        <begin position="233"/>
        <end position="245"/>
    </location>
</feature>
<protein>
    <recommendedName>
        <fullName evidence="2">Retrotransposon gag domain-containing protein</fullName>
    </recommendedName>
</protein>
<dbReference type="PANTHER" id="PTHR33437:SF2">
    <property type="entry name" value="OS06G0361200 PROTEIN"/>
    <property type="match status" value="1"/>
</dbReference>
<dbReference type="PANTHER" id="PTHR33437">
    <property type="entry name" value="OS06G0361200 PROTEIN"/>
    <property type="match status" value="1"/>
</dbReference>
<dbReference type="EMBL" id="JACGWJ010000014">
    <property type="protein sequence ID" value="KAL0373897.1"/>
    <property type="molecule type" value="Genomic_DNA"/>
</dbReference>
<organism evidence="3">
    <name type="scientific">Sesamum radiatum</name>
    <name type="common">Black benniseed</name>
    <dbReference type="NCBI Taxonomy" id="300843"/>
    <lineage>
        <taxon>Eukaryota</taxon>
        <taxon>Viridiplantae</taxon>
        <taxon>Streptophyta</taxon>
        <taxon>Embryophyta</taxon>
        <taxon>Tracheophyta</taxon>
        <taxon>Spermatophyta</taxon>
        <taxon>Magnoliopsida</taxon>
        <taxon>eudicotyledons</taxon>
        <taxon>Gunneridae</taxon>
        <taxon>Pentapetalae</taxon>
        <taxon>asterids</taxon>
        <taxon>lamiids</taxon>
        <taxon>Lamiales</taxon>
        <taxon>Pedaliaceae</taxon>
        <taxon>Sesamum</taxon>
    </lineage>
</organism>
<comment type="caution">
    <text evidence="3">The sequence shown here is derived from an EMBL/GenBank/DDBJ whole genome shotgun (WGS) entry which is preliminary data.</text>
</comment>
<dbReference type="InterPro" id="IPR005162">
    <property type="entry name" value="Retrotrans_gag_dom"/>
</dbReference>
<feature type="domain" description="Retrotransposon gag" evidence="2">
    <location>
        <begin position="103"/>
        <end position="192"/>
    </location>
</feature>
<accession>A0AAW2R1E3</accession>
<evidence type="ECO:0000256" key="1">
    <source>
        <dbReference type="SAM" id="MobiDB-lite"/>
    </source>
</evidence>
<sequence length="418" mass="48006">MNKNDSTDASHVVRKQMEAHDEAETSLKQQSNEREKSSTKELQVSSEGLIPVDQLKKFIVGTIQNKLGGSSKSSMTYTKPYTQRIDNLKMPIGTYGDHLVKQFVRSLKRNALDCYTDLEASSIDSWEQLEQEFLNPFYCTRRTVSMIELTYSHQWKEEPVIDYINPWRNLGLNCKYRLSETSAIEMCIQGMHCGLRYILQGIQPRTFEKLATRAHDMELSMTTIGAEGPPIQEPRKFKEKQEAKKGGKSFSKPPTKEAMAMNTTPFKLRGKSNDTSGEKKDAPQERWPRKLTLKEIQTKQYPFLDSDVSEIFEDLLNANVIELPEMKRPEEAGKTDDPKYCKYHRLVGHLIHDCFIFKDKIMQLARQGKISVEEDNATSDLITIMLGSFDVMTRNIVKFEDKVSCNMTQEQKTLLGED</sequence>
<dbReference type="AlphaFoldDB" id="A0AAW2R1E3"/>
<evidence type="ECO:0000259" key="2">
    <source>
        <dbReference type="Pfam" id="PF03732"/>
    </source>
</evidence>
<proteinExistence type="predicted"/>
<reference evidence="3" key="2">
    <citation type="journal article" date="2024" name="Plant">
        <title>Genomic evolution and insights into agronomic trait innovations of Sesamum species.</title>
        <authorList>
            <person name="Miao H."/>
            <person name="Wang L."/>
            <person name="Qu L."/>
            <person name="Liu H."/>
            <person name="Sun Y."/>
            <person name="Le M."/>
            <person name="Wang Q."/>
            <person name="Wei S."/>
            <person name="Zheng Y."/>
            <person name="Lin W."/>
            <person name="Duan Y."/>
            <person name="Cao H."/>
            <person name="Xiong S."/>
            <person name="Wang X."/>
            <person name="Wei L."/>
            <person name="Li C."/>
            <person name="Ma Q."/>
            <person name="Ju M."/>
            <person name="Zhao R."/>
            <person name="Li G."/>
            <person name="Mu C."/>
            <person name="Tian Q."/>
            <person name="Mei H."/>
            <person name="Zhang T."/>
            <person name="Gao T."/>
            <person name="Zhang H."/>
        </authorList>
    </citation>
    <scope>NUCLEOTIDE SEQUENCE</scope>
    <source>
        <strain evidence="3">G02</strain>
    </source>
</reference>
<evidence type="ECO:0000313" key="3">
    <source>
        <dbReference type="EMBL" id="KAL0373897.1"/>
    </source>
</evidence>